<dbReference type="GO" id="GO:0016765">
    <property type="term" value="F:transferase activity, transferring alkyl or aryl (other than methyl) groups"/>
    <property type="evidence" value="ECO:0007669"/>
    <property type="project" value="InterPro"/>
</dbReference>
<dbReference type="RefSeq" id="WP_044228339.1">
    <property type="nucleotide sequence ID" value="NZ_JBKAGJ010000004.1"/>
</dbReference>
<evidence type="ECO:0000313" key="7">
    <source>
        <dbReference type="EMBL" id="KGE85314.1"/>
    </source>
</evidence>
<gene>
    <name evidence="7" type="ORF">IX84_27795</name>
</gene>
<evidence type="ECO:0000313" key="8">
    <source>
        <dbReference type="Proteomes" id="UP000029736"/>
    </source>
</evidence>
<keyword evidence="5 6" id="KW-0472">Membrane</keyword>
<evidence type="ECO:0000256" key="3">
    <source>
        <dbReference type="ARBA" id="ARBA00022692"/>
    </source>
</evidence>
<dbReference type="AlphaFoldDB" id="A0A098RYZ6"/>
<dbReference type="Gene3D" id="1.10.357.140">
    <property type="entry name" value="UbiA prenyltransferase"/>
    <property type="match status" value="1"/>
</dbReference>
<accession>A0A098RYZ6</accession>
<evidence type="ECO:0000256" key="1">
    <source>
        <dbReference type="ARBA" id="ARBA00004141"/>
    </source>
</evidence>
<dbReference type="OrthoDB" id="9811562at2"/>
<dbReference type="InterPro" id="IPR044878">
    <property type="entry name" value="UbiA_sf"/>
</dbReference>
<feature type="transmembrane region" description="Helical" evidence="6">
    <location>
        <begin position="294"/>
        <end position="312"/>
    </location>
</feature>
<feature type="transmembrane region" description="Helical" evidence="6">
    <location>
        <begin position="263"/>
        <end position="282"/>
    </location>
</feature>
<sequence>MMNVFYAFLRLIRLPNLFIVGLTQYLIYGALLQPAFEQYGIGLTLPPQTFWLFVLDTLLITSAGYIINDVIDFRIDLQNRPEKVVLGRYIRKQTAYWLYFSTILLGFFLAFYLALSVQNMPLVAIYPAGAGLLFWYSFQLKRMPLWGNLLVSLFCAGVPGVVWFAEREGFAELAAFDPKLAAQLAVIMVWYLVFAFGSNLYRELIKDMEDVEGDRSAQCRTVPVLWGMNTAKGLAAAIGVGLLALIVAMVVHQGELFTLLSHLYVTVALIAPLGLSLFWLFRAKVPSDYHRVSTMAKLIMLSGLILLLFFAVT</sequence>
<evidence type="ECO:0000256" key="2">
    <source>
        <dbReference type="ARBA" id="ARBA00022475"/>
    </source>
</evidence>
<feature type="transmembrane region" description="Helical" evidence="6">
    <location>
        <begin position="145"/>
        <end position="165"/>
    </location>
</feature>
<feature type="transmembrane region" description="Helical" evidence="6">
    <location>
        <begin position="233"/>
        <end position="251"/>
    </location>
</feature>
<dbReference type="InterPro" id="IPR000537">
    <property type="entry name" value="UbiA_prenyltransferase"/>
</dbReference>
<feature type="transmembrane region" description="Helical" evidence="6">
    <location>
        <begin position="51"/>
        <end position="75"/>
    </location>
</feature>
<dbReference type="CDD" id="cd13961">
    <property type="entry name" value="PT_UbiA_DGGGPS"/>
    <property type="match status" value="1"/>
</dbReference>
<comment type="caution">
    <text evidence="7">The sequence shown here is derived from an EMBL/GenBank/DDBJ whole genome shotgun (WGS) entry which is preliminary data.</text>
</comment>
<organism evidence="7 8">
    <name type="scientific">Phaeodactylibacter xiamenensis</name>
    <dbReference type="NCBI Taxonomy" id="1524460"/>
    <lineage>
        <taxon>Bacteria</taxon>
        <taxon>Pseudomonadati</taxon>
        <taxon>Bacteroidota</taxon>
        <taxon>Saprospiria</taxon>
        <taxon>Saprospirales</taxon>
        <taxon>Haliscomenobacteraceae</taxon>
        <taxon>Phaeodactylibacter</taxon>
    </lineage>
</organism>
<feature type="transmembrane region" description="Helical" evidence="6">
    <location>
        <begin position="120"/>
        <end position="138"/>
    </location>
</feature>
<feature type="transmembrane region" description="Helical" evidence="6">
    <location>
        <begin position="96"/>
        <end position="114"/>
    </location>
</feature>
<evidence type="ECO:0008006" key="9">
    <source>
        <dbReference type="Google" id="ProtNLM"/>
    </source>
</evidence>
<dbReference type="Pfam" id="PF01040">
    <property type="entry name" value="UbiA"/>
    <property type="match status" value="1"/>
</dbReference>
<dbReference type="Gene3D" id="1.20.120.1780">
    <property type="entry name" value="UbiA prenyltransferase"/>
    <property type="match status" value="1"/>
</dbReference>
<dbReference type="EMBL" id="JPOS01000090">
    <property type="protein sequence ID" value="KGE85314.1"/>
    <property type="molecule type" value="Genomic_DNA"/>
</dbReference>
<dbReference type="PANTHER" id="PTHR42723">
    <property type="entry name" value="CHLOROPHYLL SYNTHASE"/>
    <property type="match status" value="1"/>
</dbReference>
<proteinExistence type="predicted"/>
<name>A0A098RYZ6_9BACT</name>
<dbReference type="PANTHER" id="PTHR42723:SF1">
    <property type="entry name" value="CHLOROPHYLL SYNTHASE, CHLOROPLASTIC"/>
    <property type="match status" value="1"/>
</dbReference>
<dbReference type="Proteomes" id="UP000029736">
    <property type="component" value="Unassembled WGS sequence"/>
</dbReference>
<keyword evidence="4 6" id="KW-1133">Transmembrane helix</keyword>
<comment type="subcellular location">
    <subcellularLocation>
        <location evidence="1">Membrane</location>
        <topology evidence="1">Multi-pass membrane protein</topology>
    </subcellularLocation>
</comment>
<evidence type="ECO:0000256" key="5">
    <source>
        <dbReference type="ARBA" id="ARBA00023136"/>
    </source>
</evidence>
<evidence type="ECO:0000256" key="6">
    <source>
        <dbReference type="SAM" id="Phobius"/>
    </source>
</evidence>
<evidence type="ECO:0000256" key="4">
    <source>
        <dbReference type="ARBA" id="ARBA00022989"/>
    </source>
</evidence>
<dbReference type="GO" id="GO:0016020">
    <property type="term" value="C:membrane"/>
    <property type="evidence" value="ECO:0007669"/>
    <property type="project" value="UniProtKB-SubCell"/>
</dbReference>
<keyword evidence="8" id="KW-1185">Reference proteome</keyword>
<dbReference type="STRING" id="1524460.IX84_27795"/>
<protein>
    <recommendedName>
        <fullName evidence="9">Prenyltransferase</fullName>
    </recommendedName>
</protein>
<feature type="transmembrane region" description="Helical" evidence="6">
    <location>
        <begin position="180"/>
        <end position="201"/>
    </location>
</feature>
<keyword evidence="3 6" id="KW-0812">Transmembrane</keyword>
<keyword evidence="2" id="KW-1003">Cell membrane</keyword>
<dbReference type="InterPro" id="IPR050475">
    <property type="entry name" value="Prenyltransferase_related"/>
</dbReference>
<feature type="transmembrane region" description="Helical" evidence="6">
    <location>
        <begin position="12"/>
        <end position="31"/>
    </location>
</feature>
<reference evidence="7 8" key="1">
    <citation type="journal article" date="2014" name="Int. J. Syst. Evol. Microbiol.">
        <title>Phaeodactylibacter xiamenensis gen. nov., sp. nov., a member of the family Saprospiraceae isolated from the marine alga Phaeodactylum tricornutum.</title>
        <authorList>
            <person name="Chen Z.Jr."/>
            <person name="Lei X."/>
            <person name="Lai Q."/>
            <person name="Li Y."/>
            <person name="Zhang B."/>
            <person name="Zhang J."/>
            <person name="Zhang H."/>
            <person name="Yang L."/>
            <person name="Zheng W."/>
            <person name="Tian Y."/>
            <person name="Yu Z."/>
            <person name="Xu H.Jr."/>
            <person name="Zheng T."/>
        </authorList>
    </citation>
    <scope>NUCLEOTIDE SEQUENCE [LARGE SCALE GENOMIC DNA]</scope>
    <source>
        <strain evidence="7 8">KD52</strain>
    </source>
</reference>